<feature type="non-terminal residue" evidence="3">
    <location>
        <position position="1"/>
    </location>
</feature>
<evidence type="ECO:0000313" key="2">
    <source>
        <dbReference type="EMBL" id="GFS84509.1"/>
    </source>
</evidence>
<evidence type="ECO:0000256" key="1">
    <source>
        <dbReference type="SAM" id="MobiDB-lite"/>
    </source>
</evidence>
<feature type="non-terminal residue" evidence="3">
    <location>
        <position position="482"/>
    </location>
</feature>
<feature type="region of interest" description="Disordered" evidence="1">
    <location>
        <begin position="1"/>
        <end position="66"/>
    </location>
</feature>
<keyword evidence="4" id="KW-1185">Reference proteome</keyword>
<dbReference type="EMBL" id="BMAW01098384">
    <property type="protein sequence ID" value="GFS84509.1"/>
    <property type="molecule type" value="Genomic_DNA"/>
</dbReference>
<feature type="compositionally biased region" description="Acidic residues" evidence="1">
    <location>
        <begin position="45"/>
        <end position="54"/>
    </location>
</feature>
<feature type="region of interest" description="Disordered" evidence="1">
    <location>
        <begin position="401"/>
        <end position="482"/>
    </location>
</feature>
<feature type="region of interest" description="Disordered" evidence="1">
    <location>
        <begin position="220"/>
        <end position="275"/>
    </location>
</feature>
<feature type="compositionally biased region" description="Polar residues" evidence="1">
    <location>
        <begin position="449"/>
        <end position="482"/>
    </location>
</feature>
<evidence type="ECO:0000313" key="4">
    <source>
        <dbReference type="Proteomes" id="UP000887013"/>
    </source>
</evidence>
<dbReference type="Proteomes" id="UP000887013">
    <property type="component" value="Unassembled WGS sequence"/>
</dbReference>
<protein>
    <submittedName>
        <fullName evidence="3">TP53-binding protein 1</fullName>
    </submittedName>
</protein>
<accession>A0A8X6NFK7</accession>
<dbReference type="AlphaFoldDB" id="A0A8X6NFK7"/>
<feature type="compositionally biased region" description="Basic and acidic residues" evidence="1">
    <location>
        <begin position="246"/>
        <end position="266"/>
    </location>
</feature>
<gene>
    <name evidence="3" type="primary">Tp53bp1</name>
    <name evidence="2" type="ORF">NPIL_350191</name>
    <name evidence="3" type="ORF">NPIL_593901</name>
</gene>
<feature type="compositionally biased region" description="Polar residues" evidence="1">
    <location>
        <begin position="55"/>
        <end position="66"/>
    </location>
</feature>
<comment type="caution">
    <text evidence="3">The sequence shown here is derived from an EMBL/GenBank/DDBJ whole genome shotgun (WGS) entry which is preliminary data.</text>
</comment>
<name>A0A8X6NFK7_NEPPI</name>
<feature type="region of interest" description="Disordered" evidence="1">
    <location>
        <begin position="78"/>
        <end position="126"/>
    </location>
</feature>
<organism evidence="3 4">
    <name type="scientific">Nephila pilipes</name>
    <name type="common">Giant wood spider</name>
    <name type="synonym">Nephila maculata</name>
    <dbReference type="NCBI Taxonomy" id="299642"/>
    <lineage>
        <taxon>Eukaryota</taxon>
        <taxon>Metazoa</taxon>
        <taxon>Ecdysozoa</taxon>
        <taxon>Arthropoda</taxon>
        <taxon>Chelicerata</taxon>
        <taxon>Arachnida</taxon>
        <taxon>Araneae</taxon>
        <taxon>Araneomorphae</taxon>
        <taxon>Entelegynae</taxon>
        <taxon>Araneoidea</taxon>
        <taxon>Nephilidae</taxon>
        <taxon>Nephila</taxon>
    </lineage>
</organism>
<reference evidence="3" key="1">
    <citation type="submission" date="2020-08" db="EMBL/GenBank/DDBJ databases">
        <title>Multicomponent nature underlies the extraordinary mechanical properties of spider dragline silk.</title>
        <authorList>
            <person name="Kono N."/>
            <person name="Nakamura H."/>
            <person name="Mori M."/>
            <person name="Yoshida Y."/>
            <person name="Ohtoshi R."/>
            <person name="Malay A.D."/>
            <person name="Moran D.A.P."/>
            <person name="Tomita M."/>
            <person name="Numata K."/>
            <person name="Arakawa K."/>
        </authorList>
    </citation>
    <scope>NUCLEOTIDE SEQUENCE</scope>
</reference>
<feature type="compositionally biased region" description="Polar residues" evidence="1">
    <location>
        <begin position="78"/>
        <end position="99"/>
    </location>
</feature>
<dbReference type="EMBL" id="BMAW01104025">
    <property type="protein sequence ID" value="GFT12004.1"/>
    <property type="molecule type" value="Genomic_DNA"/>
</dbReference>
<feature type="compositionally biased region" description="Basic and acidic residues" evidence="1">
    <location>
        <begin position="1"/>
        <end position="44"/>
    </location>
</feature>
<proteinExistence type="predicted"/>
<dbReference type="OrthoDB" id="6516673at2759"/>
<feature type="region of interest" description="Disordered" evidence="1">
    <location>
        <begin position="312"/>
        <end position="336"/>
    </location>
</feature>
<feature type="compositionally biased region" description="Low complexity" evidence="1">
    <location>
        <begin position="437"/>
        <end position="448"/>
    </location>
</feature>
<feature type="compositionally biased region" description="Low complexity" evidence="1">
    <location>
        <begin position="407"/>
        <end position="427"/>
    </location>
</feature>
<sequence length="482" mass="53067">QEQHLSAIAEEKAEKSVEKGASPEKQTDEQKLGSEQSHDNSDDKFQDDESENEIEPSQSCLNDNTYSAFRDQLTQIAQEDQKAYSTPECTFKGGQTTDNQDSKALLIPSPIGKKSETRQSSRLTDPTVFELEQTTDIMTPESQQPSSPMKTISTEENVPILVLDTEPQQLPKLSATVEASKEETMVICDTIELISSVDDTGNEDIKQVDAPKLVKEIQEDIEKGRKKESDDSGEKELGLDEVMTVTDKEEIKVSEYKNTSTEEHDTGGVSSGENFADEKKDIITLPDTLPDTLPAMLPPLTTSRLSRRQKFETIKKNPQQGSNYEKSEKTPRSSIGTFKDSKSLENIFNSAFGIFLDHECIDAMLSLKPNEELKVKKVLDFSVKNNRVFLEQSIEIGSPSYHQRQLAVSPHSGSSSATTNSTATTKSLHSGEIADISSSSSAKSANSSGMQFDSTVHSTLSSQEHAIKTSTQNSEQSTNFGN</sequence>
<feature type="compositionally biased region" description="Basic and acidic residues" evidence="1">
    <location>
        <begin position="220"/>
        <end position="238"/>
    </location>
</feature>
<evidence type="ECO:0000313" key="3">
    <source>
        <dbReference type="EMBL" id="GFT12004.1"/>
    </source>
</evidence>